<reference evidence="2 3" key="1">
    <citation type="submission" date="2024-09" db="EMBL/GenBank/DDBJ databases">
        <title>Chromosome-scale assembly of Riccia fluitans.</title>
        <authorList>
            <person name="Paukszto L."/>
            <person name="Sawicki J."/>
            <person name="Karawczyk K."/>
            <person name="Piernik-Szablinska J."/>
            <person name="Szczecinska M."/>
            <person name="Mazdziarz M."/>
        </authorList>
    </citation>
    <scope>NUCLEOTIDE SEQUENCE [LARGE SCALE GENOMIC DNA]</scope>
    <source>
        <strain evidence="2">Rf_01</strain>
        <tissue evidence="2">Aerial parts of the thallus</tissue>
    </source>
</reference>
<feature type="region of interest" description="Disordered" evidence="1">
    <location>
        <begin position="25"/>
        <end position="55"/>
    </location>
</feature>
<evidence type="ECO:0000313" key="3">
    <source>
        <dbReference type="Proteomes" id="UP001605036"/>
    </source>
</evidence>
<sequence length="109" mass="12142">MQLTWGFLDPLAAMQLKRPDSMAAEEASERLIKGKEKAPLEGKKKKDNSSASKKLLAKPNVLPKLKQQGIGYLKSFLCPPLLPSASNPPWARMFCLEMEVKMQSLPRSC</sequence>
<evidence type="ECO:0000313" key="2">
    <source>
        <dbReference type="EMBL" id="KAL2623650.1"/>
    </source>
</evidence>
<dbReference type="AlphaFoldDB" id="A0ABD1YAB4"/>
<accession>A0ABD1YAB4</accession>
<organism evidence="2 3">
    <name type="scientific">Riccia fluitans</name>
    <dbReference type="NCBI Taxonomy" id="41844"/>
    <lineage>
        <taxon>Eukaryota</taxon>
        <taxon>Viridiplantae</taxon>
        <taxon>Streptophyta</taxon>
        <taxon>Embryophyta</taxon>
        <taxon>Marchantiophyta</taxon>
        <taxon>Marchantiopsida</taxon>
        <taxon>Marchantiidae</taxon>
        <taxon>Marchantiales</taxon>
        <taxon>Ricciaceae</taxon>
        <taxon>Riccia</taxon>
    </lineage>
</organism>
<evidence type="ECO:0000256" key="1">
    <source>
        <dbReference type="SAM" id="MobiDB-lite"/>
    </source>
</evidence>
<dbReference type="EMBL" id="JBHFFA010000006">
    <property type="protein sequence ID" value="KAL2623650.1"/>
    <property type="molecule type" value="Genomic_DNA"/>
</dbReference>
<keyword evidence="3" id="KW-1185">Reference proteome</keyword>
<gene>
    <name evidence="2" type="ORF">R1flu_003855</name>
</gene>
<protein>
    <submittedName>
        <fullName evidence="2">Uncharacterized protein</fullName>
    </submittedName>
</protein>
<proteinExistence type="predicted"/>
<name>A0ABD1YAB4_9MARC</name>
<feature type="compositionally biased region" description="Basic and acidic residues" evidence="1">
    <location>
        <begin position="27"/>
        <end position="48"/>
    </location>
</feature>
<dbReference type="Proteomes" id="UP001605036">
    <property type="component" value="Unassembled WGS sequence"/>
</dbReference>
<comment type="caution">
    <text evidence="2">The sequence shown here is derived from an EMBL/GenBank/DDBJ whole genome shotgun (WGS) entry which is preliminary data.</text>
</comment>